<accession>A0A0P0WF91</accession>
<dbReference type="FunCoup" id="A0A0P0WF91">
    <property type="interactions" value="4"/>
</dbReference>
<gene>
    <name evidence="1" type="ordered locus">Os04g0633850</name>
    <name evidence="1" type="ORF">OSNPB_040633850</name>
</gene>
<dbReference type="EMBL" id="AP014960">
    <property type="protein sequence ID" value="BAS91196.1"/>
    <property type="molecule type" value="Genomic_DNA"/>
</dbReference>
<protein>
    <submittedName>
        <fullName evidence="1">Os04g0633850 protein</fullName>
    </submittedName>
</protein>
<reference evidence="1 2" key="3">
    <citation type="journal article" date="2013" name="Rice">
        <title>Improvement of the Oryza sativa Nipponbare reference genome using next generation sequence and optical map data.</title>
        <authorList>
            <person name="Kawahara Y."/>
            <person name="de la Bastide M."/>
            <person name="Hamilton J.P."/>
            <person name="Kanamori H."/>
            <person name="McCombie W.R."/>
            <person name="Ouyang S."/>
            <person name="Schwartz D.C."/>
            <person name="Tanaka T."/>
            <person name="Wu J."/>
            <person name="Zhou S."/>
            <person name="Childs K.L."/>
            <person name="Davidson R.M."/>
            <person name="Lin H."/>
            <person name="Quesada-Ocampo L."/>
            <person name="Vaillancourt B."/>
            <person name="Sakai H."/>
            <person name="Lee S.S."/>
            <person name="Kim J."/>
            <person name="Numa H."/>
            <person name="Itoh T."/>
            <person name="Buell C.R."/>
            <person name="Matsumoto T."/>
        </authorList>
    </citation>
    <scope>NUCLEOTIDE SEQUENCE [LARGE SCALE GENOMIC DNA]</scope>
    <source>
        <strain evidence="2">cv. Nipponbare</strain>
    </source>
</reference>
<dbReference type="InParanoid" id="A0A0P0WF91"/>
<dbReference type="Proteomes" id="UP000059680">
    <property type="component" value="Chromosome 4"/>
</dbReference>
<dbReference type="AlphaFoldDB" id="A0A0P0WF91"/>
<reference evidence="2" key="1">
    <citation type="journal article" date="2005" name="Nature">
        <title>The map-based sequence of the rice genome.</title>
        <authorList>
            <consortium name="International rice genome sequencing project (IRGSP)"/>
            <person name="Matsumoto T."/>
            <person name="Wu J."/>
            <person name="Kanamori H."/>
            <person name="Katayose Y."/>
            <person name="Fujisawa M."/>
            <person name="Namiki N."/>
            <person name="Mizuno H."/>
            <person name="Yamamoto K."/>
            <person name="Antonio B.A."/>
            <person name="Baba T."/>
            <person name="Sakata K."/>
            <person name="Nagamura Y."/>
            <person name="Aoki H."/>
            <person name="Arikawa K."/>
            <person name="Arita K."/>
            <person name="Bito T."/>
            <person name="Chiden Y."/>
            <person name="Fujitsuka N."/>
            <person name="Fukunaka R."/>
            <person name="Hamada M."/>
            <person name="Harada C."/>
            <person name="Hayashi A."/>
            <person name="Hijishita S."/>
            <person name="Honda M."/>
            <person name="Hosokawa S."/>
            <person name="Ichikawa Y."/>
            <person name="Idonuma A."/>
            <person name="Iijima M."/>
            <person name="Ikeda M."/>
            <person name="Ikeno M."/>
            <person name="Ito K."/>
            <person name="Ito S."/>
            <person name="Ito T."/>
            <person name="Ito Y."/>
            <person name="Ito Y."/>
            <person name="Iwabuchi A."/>
            <person name="Kamiya K."/>
            <person name="Karasawa W."/>
            <person name="Kurita K."/>
            <person name="Katagiri S."/>
            <person name="Kikuta A."/>
            <person name="Kobayashi H."/>
            <person name="Kobayashi N."/>
            <person name="Machita K."/>
            <person name="Maehara T."/>
            <person name="Masukawa M."/>
            <person name="Mizubayashi T."/>
            <person name="Mukai Y."/>
            <person name="Nagasaki H."/>
            <person name="Nagata Y."/>
            <person name="Naito S."/>
            <person name="Nakashima M."/>
            <person name="Nakama Y."/>
            <person name="Nakamichi Y."/>
            <person name="Nakamura M."/>
            <person name="Meguro A."/>
            <person name="Negishi M."/>
            <person name="Ohta I."/>
            <person name="Ohta T."/>
            <person name="Okamoto M."/>
            <person name="Ono N."/>
            <person name="Saji S."/>
            <person name="Sakaguchi M."/>
            <person name="Sakai K."/>
            <person name="Shibata M."/>
            <person name="Shimokawa T."/>
            <person name="Song J."/>
            <person name="Takazaki Y."/>
            <person name="Terasawa K."/>
            <person name="Tsugane M."/>
            <person name="Tsuji K."/>
            <person name="Ueda S."/>
            <person name="Waki K."/>
            <person name="Yamagata H."/>
            <person name="Yamamoto M."/>
            <person name="Yamamoto S."/>
            <person name="Yamane H."/>
            <person name="Yoshiki S."/>
            <person name="Yoshihara R."/>
            <person name="Yukawa K."/>
            <person name="Zhong H."/>
            <person name="Yano M."/>
            <person name="Yuan Q."/>
            <person name="Ouyang S."/>
            <person name="Liu J."/>
            <person name="Jones K.M."/>
            <person name="Gansberger K."/>
            <person name="Moffat K."/>
            <person name="Hill J."/>
            <person name="Bera J."/>
            <person name="Fadrosh D."/>
            <person name="Jin S."/>
            <person name="Johri S."/>
            <person name="Kim M."/>
            <person name="Overton L."/>
            <person name="Reardon M."/>
            <person name="Tsitrin T."/>
            <person name="Vuong H."/>
            <person name="Weaver B."/>
            <person name="Ciecko A."/>
            <person name="Tallon L."/>
            <person name="Jackson J."/>
            <person name="Pai G."/>
            <person name="Aken S.V."/>
            <person name="Utterback T."/>
            <person name="Reidmuller S."/>
            <person name="Feldblyum T."/>
            <person name="Hsiao J."/>
            <person name="Zismann V."/>
            <person name="Iobst S."/>
            <person name="de Vazeille A.R."/>
            <person name="Buell C.R."/>
            <person name="Ying K."/>
            <person name="Li Y."/>
            <person name="Lu T."/>
            <person name="Huang Y."/>
            <person name="Zhao Q."/>
            <person name="Feng Q."/>
            <person name="Zhang L."/>
            <person name="Zhu J."/>
            <person name="Weng Q."/>
            <person name="Mu J."/>
            <person name="Lu Y."/>
            <person name="Fan D."/>
            <person name="Liu Y."/>
            <person name="Guan J."/>
            <person name="Zhang Y."/>
            <person name="Yu S."/>
            <person name="Liu X."/>
            <person name="Zhang Y."/>
            <person name="Hong G."/>
            <person name="Han B."/>
            <person name="Choisne N."/>
            <person name="Demange N."/>
            <person name="Orjeda G."/>
            <person name="Samain S."/>
            <person name="Cattolico L."/>
            <person name="Pelletier E."/>
            <person name="Couloux A."/>
            <person name="Segurens B."/>
            <person name="Wincker P."/>
            <person name="D'Hont A."/>
            <person name="Scarpelli C."/>
            <person name="Weissenbach J."/>
            <person name="Salanoubat M."/>
            <person name="Quetier F."/>
            <person name="Yu Y."/>
            <person name="Kim H.R."/>
            <person name="Rambo T."/>
            <person name="Currie J."/>
            <person name="Collura K."/>
            <person name="Luo M."/>
            <person name="Yang T."/>
            <person name="Ammiraju J.S.S."/>
            <person name="Engler F."/>
            <person name="Soderlund C."/>
            <person name="Wing R.A."/>
            <person name="Palmer L.E."/>
            <person name="de la Bastide M."/>
            <person name="Spiegel L."/>
            <person name="Nascimento L."/>
            <person name="Zutavern T."/>
            <person name="O'Shaughnessy A."/>
            <person name="Dike S."/>
            <person name="Dedhia N."/>
            <person name="Preston R."/>
            <person name="Balija V."/>
            <person name="McCombie W.R."/>
            <person name="Chow T."/>
            <person name="Chen H."/>
            <person name="Chung M."/>
            <person name="Chen C."/>
            <person name="Shaw J."/>
            <person name="Wu H."/>
            <person name="Hsiao K."/>
            <person name="Chao Y."/>
            <person name="Chu M."/>
            <person name="Cheng C."/>
            <person name="Hour A."/>
            <person name="Lee P."/>
            <person name="Lin S."/>
            <person name="Lin Y."/>
            <person name="Liou J."/>
            <person name="Liu S."/>
            <person name="Hsing Y."/>
            <person name="Raghuvanshi S."/>
            <person name="Mohanty A."/>
            <person name="Bharti A.K."/>
            <person name="Gaur A."/>
            <person name="Gupta V."/>
            <person name="Kumar D."/>
            <person name="Ravi V."/>
            <person name="Vij S."/>
            <person name="Kapur A."/>
            <person name="Khurana P."/>
            <person name="Khurana P."/>
            <person name="Khurana J.P."/>
            <person name="Tyagi A.K."/>
            <person name="Gaikwad K."/>
            <person name="Singh A."/>
            <person name="Dalal V."/>
            <person name="Srivastava S."/>
            <person name="Dixit A."/>
            <person name="Pal A.K."/>
            <person name="Ghazi I.A."/>
            <person name="Yadav M."/>
            <person name="Pandit A."/>
            <person name="Bhargava A."/>
            <person name="Sureshbabu K."/>
            <person name="Batra K."/>
            <person name="Sharma T.R."/>
            <person name="Mohapatra T."/>
            <person name="Singh N.K."/>
            <person name="Messing J."/>
            <person name="Nelson A.B."/>
            <person name="Fuks G."/>
            <person name="Kavchok S."/>
            <person name="Keizer G."/>
            <person name="Linton E."/>
            <person name="Llaca V."/>
            <person name="Song R."/>
            <person name="Tanyolac B."/>
            <person name="Young S."/>
            <person name="Ho-Il K."/>
            <person name="Hahn J.H."/>
            <person name="Sangsakoo G."/>
            <person name="Vanavichit A."/>
            <person name="de Mattos Luiz.A.T."/>
            <person name="Zimmer P.D."/>
            <person name="Malone G."/>
            <person name="Dellagostin O."/>
            <person name="de Oliveira A.C."/>
            <person name="Bevan M."/>
            <person name="Bancroft I."/>
            <person name="Minx P."/>
            <person name="Cordum H."/>
            <person name="Wilson R."/>
            <person name="Cheng Z."/>
            <person name="Jin W."/>
            <person name="Jiang J."/>
            <person name="Leong S.A."/>
            <person name="Iwama H."/>
            <person name="Gojobori T."/>
            <person name="Itoh T."/>
            <person name="Niimura Y."/>
            <person name="Fujii Y."/>
            <person name="Habara T."/>
            <person name="Sakai H."/>
            <person name="Sato Y."/>
            <person name="Wilson G."/>
            <person name="Kumar K."/>
            <person name="McCouch S."/>
            <person name="Juretic N."/>
            <person name="Hoen D."/>
            <person name="Wright S."/>
            <person name="Bruskiewich R."/>
            <person name="Bureau T."/>
            <person name="Miyao A."/>
            <person name="Hirochika H."/>
            <person name="Nishikawa T."/>
            <person name="Kadowaki K."/>
            <person name="Sugiura M."/>
            <person name="Burr B."/>
            <person name="Sasaki T."/>
        </authorList>
    </citation>
    <scope>NUCLEOTIDE SEQUENCE [LARGE SCALE GENOMIC DNA]</scope>
    <source>
        <strain evidence="2">cv. Nipponbare</strain>
    </source>
</reference>
<name>A0A0P0WF91_ORYSJ</name>
<reference evidence="1 2" key="2">
    <citation type="journal article" date="2013" name="Plant Cell Physiol.">
        <title>Rice Annotation Project Database (RAP-DB): an integrative and interactive database for rice genomics.</title>
        <authorList>
            <person name="Sakai H."/>
            <person name="Lee S.S."/>
            <person name="Tanaka T."/>
            <person name="Numa H."/>
            <person name="Kim J."/>
            <person name="Kawahara Y."/>
            <person name="Wakimoto H."/>
            <person name="Yang C.C."/>
            <person name="Iwamoto M."/>
            <person name="Abe T."/>
            <person name="Yamada Y."/>
            <person name="Muto A."/>
            <person name="Inokuchi H."/>
            <person name="Ikemura T."/>
            <person name="Matsumoto T."/>
            <person name="Sasaki T."/>
            <person name="Itoh T."/>
        </authorList>
    </citation>
    <scope>NUCLEOTIDE SEQUENCE [LARGE SCALE GENOMIC DNA]</scope>
    <source>
        <strain evidence="2">cv. Nipponbare</strain>
    </source>
</reference>
<organism evidence="1 2">
    <name type="scientific">Oryza sativa subsp. japonica</name>
    <name type="common">Rice</name>
    <dbReference type="NCBI Taxonomy" id="39947"/>
    <lineage>
        <taxon>Eukaryota</taxon>
        <taxon>Viridiplantae</taxon>
        <taxon>Streptophyta</taxon>
        <taxon>Embryophyta</taxon>
        <taxon>Tracheophyta</taxon>
        <taxon>Spermatophyta</taxon>
        <taxon>Magnoliopsida</taxon>
        <taxon>Liliopsida</taxon>
        <taxon>Poales</taxon>
        <taxon>Poaceae</taxon>
        <taxon>BOP clade</taxon>
        <taxon>Oryzoideae</taxon>
        <taxon>Oryzeae</taxon>
        <taxon>Oryzinae</taxon>
        <taxon>Oryza</taxon>
        <taxon>Oryza sativa</taxon>
    </lineage>
</organism>
<dbReference type="Gramene" id="Os04t0633850-00">
    <property type="protein sequence ID" value="Os04t0633850-00"/>
    <property type="gene ID" value="Os04g0633850"/>
</dbReference>
<dbReference type="PaxDb" id="39947-A0A0P0WF91"/>
<evidence type="ECO:0000313" key="1">
    <source>
        <dbReference type="EMBL" id="BAS91196.1"/>
    </source>
</evidence>
<sequence>MVMFVVQRVRPSESDKTRLELLLMASITDDEGVEIGLSRLATQTYVRCGMLWYHMPRYKLLLEVPGEKNPSANTPLLEPSTSPGWSCFACVS</sequence>
<evidence type="ECO:0000313" key="2">
    <source>
        <dbReference type="Proteomes" id="UP000059680"/>
    </source>
</evidence>
<proteinExistence type="predicted"/>
<keyword evidence="2" id="KW-1185">Reference proteome</keyword>